<evidence type="ECO:0000256" key="5">
    <source>
        <dbReference type="ARBA" id="ARBA00023237"/>
    </source>
</evidence>
<evidence type="ECO:0000256" key="4">
    <source>
        <dbReference type="ARBA" id="ARBA00023136"/>
    </source>
</evidence>
<reference evidence="6 7" key="1">
    <citation type="submission" date="2024-04" db="EMBL/GenBank/DDBJ databases">
        <title>Draft genome sequence of Pseudoxanthomonas putridarboris WD12.</title>
        <authorList>
            <person name="Oh J."/>
        </authorList>
    </citation>
    <scope>NUCLEOTIDE SEQUENCE [LARGE SCALE GENOMIC DNA]</scope>
    <source>
        <strain evidence="6 7">WD12</strain>
    </source>
</reference>
<keyword evidence="7" id="KW-1185">Reference proteome</keyword>
<keyword evidence="4" id="KW-0472">Membrane</keyword>
<dbReference type="Pfam" id="PF06629">
    <property type="entry name" value="MipA"/>
    <property type="match status" value="1"/>
</dbReference>
<accession>A0ABU9IZH2</accession>
<comment type="caution">
    <text evidence="6">The sequence shown here is derived from an EMBL/GenBank/DDBJ whole genome shotgun (WGS) entry which is preliminary data.</text>
</comment>
<sequence length="258" mass="28011">MLLLPVAAHAQVVERTDSTAMDQLPSRWSAGLAVVYRDSEYAGEGGRTRLLPNVAYDGERFYLRGAAFGYRAYTDDRFELRAFVAGRLDGIDADDFGRAELARRGIDRDLLEDRDDSADAGVAASWKGAAGKLELDVRADVTGTSDGYAVSLDYSYPIRFGSTSVVPSVGAVRLSDDMANYYYGTLDREIARGVVAYRPGAVTVPRAGVAVIRPFAKRWAFIANLEYRALPDELKDSPLVEEGANGSGSLFIGISRGF</sequence>
<dbReference type="PANTHER" id="PTHR38776:SF1">
    <property type="entry name" value="MLTA-INTERACTING PROTEIN-RELATED"/>
    <property type="match status" value="1"/>
</dbReference>
<name>A0ABU9IZH2_9GAMM</name>
<organism evidence="6 7">
    <name type="scientific">Pseudoxanthomonas putridarboris</name>
    <dbReference type="NCBI Taxonomy" id="752605"/>
    <lineage>
        <taxon>Bacteria</taxon>
        <taxon>Pseudomonadati</taxon>
        <taxon>Pseudomonadota</taxon>
        <taxon>Gammaproteobacteria</taxon>
        <taxon>Lysobacterales</taxon>
        <taxon>Lysobacteraceae</taxon>
        <taxon>Pseudoxanthomonas</taxon>
    </lineage>
</organism>
<dbReference type="PANTHER" id="PTHR38776">
    <property type="entry name" value="MLTA-INTERACTING PROTEIN-RELATED"/>
    <property type="match status" value="1"/>
</dbReference>
<keyword evidence="5" id="KW-0998">Cell outer membrane</keyword>
<evidence type="ECO:0000313" key="7">
    <source>
        <dbReference type="Proteomes" id="UP001459204"/>
    </source>
</evidence>
<evidence type="ECO:0000256" key="3">
    <source>
        <dbReference type="ARBA" id="ARBA00022729"/>
    </source>
</evidence>
<evidence type="ECO:0000313" key="6">
    <source>
        <dbReference type="EMBL" id="MEL1264034.1"/>
    </source>
</evidence>
<evidence type="ECO:0000256" key="2">
    <source>
        <dbReference type="ARBA" id="ARBA00005722"/>
    </source>
</evidence>
<dbReference type="EMBL" id="JBBWWT010000002">
    <property type="protein sequence ID" value="MEL1264034.1"/>
    <property type="molecule type" value="Genomic_DNA"/>
</dbReference>
<dbReference type="InterPro" id="IPR010583">
    <property type="entry name" value="MipA"/>
</dbReference>
<dbReference type="Proteomes" id="UP001459204">
    <property type="component" value="Unassembled WGS sequence"/>
</dbReference>
<keyword evidence="3" id="KW-0732">Signal</keyword>
<protein>
    <submittedName>
        <fullName evidence="6">MipA/OmpV family protein</fullName>
    </submittedName>
</protein>
<evidence type="ECO:0000256" key="1">
    <source>
        <dbReference type="ARBA" id="ARBA00004442"/>
    </source>
</evidence>
<comment type="similarity">
    <text evidence="2">Belongs to the MipA/OmpV family.</text>
</comment>
<comment type="subcellular location">
    <subcellularLocation>
        <location evidence="1">Cell outer membrane</location>
    </subcellularLocation>
</comment>
<gene>
    <name evidence="6" type="ORF">AAD027_06555</name>
</gene>
<proteinExistence type="inferred from homology"/>